<gene>
    <name evidence="5" type="ORF">ACFO3J_21010</name>
</gene>
<keyword evidence="3" id="KW-0862">Zinc</keyword>
<evidence type="ECO:0000313" key="5">
    <source>
        <dbReference type="EMBL" id="MFC4033942.1"/>
    </source>
</evidence>
<evidence type="ECO:0000256" key="1">
    <source>
        <dbReference type="ARBA" id="ARBA00022723"/>
    </source>
</evidence>
<feature type="domain" description="RanBP2-type" evidence="4">
    <location>
        <begin position="5"/>
        <end position="24"/>
    </location>
</feature>
<protein>
    <recommendedName>
        <fullName evidence="4">RanBP2-type domain-containing protein</fullName>
    </recommendedName>
</protein>
<evidence type="ECO:0000256" key="3">
    <source>
        <dbReference type="ARBA" id="ARBA00022833"/>
    </source>
</evidence>
<dbReference type="InterPro" id="IPR001876">
    <property type="entry name" value="Znf_RanBP2"/>
</dbReference>
<keyword evidence="6" id="KW-1185">Reference proteome</keyword>
<comment type="caution">
    <text evidence="5">The sequence shown here is derived from an EMBL/GenBank/DDBJ whole genome shotgun (WGS) entry which is preliminary data.</text>
</comment>
<evidence type="ECO:0000256" key="2">
    <source>
        <dbReference type="ARBA" id="ARBA00022771"/>
    </source>
</evidence>
<evidence type="ECO:0000313" key="6">
    <source>
        <dbReference type="Proteomes" id="UP001595765"/>
    </source>
</evidence>
<sequence length="104" mass="11387">MIPGWRCRRCDHVNAEGTPYCVVCHAQPLSRTVEGATITAVGDRWIEVTGREGAALELADRALADILLPRQQLVVLKRRRRLFGGLRLKVGVGWVPTGNRSAGA</sequence>
<dbReference type="PROSITE" id="PS01358">
    <property type="entry name" value="ZF_RANBP2_1"/>
    <property type="match status" value="1"/>
</dbReference>
<keyword evidence="2" id="KW-0863">Zinc-finger</keyword>
<dbReference type="Proteomes" id="UP001595765">
    <property type="component" value="Unassembled WGS sequence"/>
</dbReference>
<dbReference type="EMBL" id="JBHSBB010000014">
    <property type="protein sequence ID" value="MFC4033942.1"/>
    <property type="molecule type" value="Genomic_DNA"/>
</dbReference>
<evidence type="ECO:0000259" key="4">
    <source>
        <dbReference type="PROSITE" id="PS01358"/>
    </source>
</evidence>
<organism evidence="5 6">
    <name type="scientific">Streptomyces polygonati</name>
    <dbReference type="NCBI Taxonomy" id="1617087"/>
    <lineage>
        <taxon>Bacteria</taxon>
        <taxon>Bacillati</taxon>
        <taxon>Actinomycetota</taxon>
        <taxon>Actinomycetes</taxon>
        <taxon>Kitasatosporales</taxon>
        <taxon>Streptomycetaceae</taxon>
        <taxon>Streptomyces</taxon>
    </lineage>
</organism>
<accession>A0ABV8HS24</accession>
<proteinExistence type="predicted"/>
<name>A0ABV8HS24_9ACTN</name>
<keyword evidence="1" id="KW-0479">Metal-binding</keyword>
<dbReference type="RefSeq" id="WP_386431261.1">
    <property type="nucleotide sequence ID" value="NZ_JBHSBB010000014.1"/>
</dbReference>
<reference evidence="6" key="1">
    <citation type="journal article" date="2019" name="Int. J. Syst. Evol. Microbiol.">
        <title>The Global Catalogue of Microorganisms (GCM) 10K type strain sequencing project: providing services to taxonomists for standard genome sequencing and annotation.</title>
        <authorList>
            <consortium name="The Broad Institute Genomics Platform"/>
            <consortium name="The Broad Institute Genome Sequencing Center for Infectious Disease"/>
            <person name="Wu L."/>
            <person name="Ma J."/>
        </authorList>
    </citation>
    <scope>NUCLEOTIDE SEQUENCE [LARGE SCALE GENOMIC DNA]</scope>
    <source>
        <strain evidence="6">CGMCC 4.7237</strain>
    </source>
</reference>